<evidence type="ECO:0000256" key="2">
    <source>
        <dbReference type="ARBA" id="ARBA00009604"/>
    </source>
</evidence>
<feature type="binding site" evidence="9">
    <location>
        <position position="163"/>
    </location>
    <ligand>
        <name>(2R)-2-phosphoglycerate</name>
        <dbReference type="ChEBI" id="CHEBI:58289"/>
    </ligand>
</feature>
<evidence type="ECO:0000256" key="6">
    <source>
        <dbReference type="ARBA" id="ARBA00022842"/>
    </source>
</evidence>
<dbReference type="Pfam" id="PF00113">
    <property type="entry name" value="Enolase_C"/>
    <property type="match status" value="1"/>
</dbReference>
<keyword evidence="7 9" id="KW-0324">Glycolysis</keyword>
<evidence type="ECO:0000256" key="1">
    <source>
        <dbReference type="ARBA" id="ARBA00005031"/>
    </source>
</evidence>
<dbReference type="InterPro" id="IPR029017">
    <property type="entry name" value="Enolase-like_N"/>
</dbReference>
<dbReference type="PANTHER" id="PTHR11902:SF1">
    <property type="entry name" value="ENOLASE"/>
    <property type="match status" value="1"/>
</dbReference>
<evidence type="ECO:0000259" key="10">
    <source>
        <dbReference type="SMART" id="SM01192"/>
    </source>
</evidence>
<comment type="pathway">
    <text evidence="1 9">Carbohydrate degradation; glycolysis; pyruvate from D-glyceraldehyde 3-phosphate: step 4/5.</text>
</comment>
<comment type="catalytic activity">
    <reaction evidence="9">
        <text>(2R)-2-phosphoglycerate = phosphoenolpyruvate + H2O</text>
        <dbReference type="Rhea" id="RHEA:10164"/>
        <dbReference type="ChEBI" id="CHEBI:15377"/>
        <dbReference type="ChEBI" id="CHEBI:58289"/>
        <dbReference type="ChEBI" id="CHEBI:58702"/>
        <dbReference type="EC" id="4.2.1.11"/>
    </reaction>
</comment>
<comment type="subcellular location">
    <subcellularLocation>
        <location evidence="9">Cytoplasm</location>
    </subcellularLocation>
    <subcellularLocation>
        <location evidence="9">Secreted</location>
    </subcellularLocation>
    <subcellularLocation>
        <location evidence="9">Cell surface</location>
    </subcellularLocation>
    <text evidence="9">Fractions of enolase are present in both the cytoplasm and on the cell surface.</text>
</comment>
<evidence type="ECO:0000313" key="12">
    <source>
        <dbReference type="EMBL" id="MBS8121509.1"/>
    </source>
</evidence>
<feature type="binding site" evidence="9">
    <location>
        <position position="336"/>
    </location>
    <ligand>
        <name>(2R)-2-phosphoglycerate</name>
        <dbReference type="ChEBI" id="CHEBI:58289"/>
    </ligand>
</feature>
<accession>A0ABS5QKF1</accession>
<evidence type="ECO:0000259" key="11">
    <source>
        <dbReference type="SMART" id="SM01193"/>
    </source>
</evidence>
<dbReference type="GO" id="GO:0004634">
    <property type="term" value="F:phosphopyruvate hydratase activity"/>
    <property type="evidence" value="ECO:0007669"/>
    <property type="project" value="UniProtKB-EC"/>
</dbReference>
<keyword evidence="6 9" id="KW-0460">Magnesium</keyword>
<organism evidence="12 13">
    <name type="scientific">Candidatus Vampirococcus lugosii</name>
    <dbReference type="NCBI Taxonomy" id="2789015"/>
    <lineage>
        <taxon>Bacteria</taxon>
        <taxon>Candidatus Absconditibacteriota</taxon>
        <taxon>Vampirococcus</taxon>
    </lineage>
</organism>
<keyword evidence="8 9" id="KW-0456">Lyase</keyword>
<dbReference type="InterPro" id="IPR020809">
    <property type="entry name" value="Enolase_CS"/>
</dbReference>
<dbReference type="Gene3D" id="3.30.390.10">
    <property type="entry name" value="Enolase-like, N-terminal domain"/>
    <property type="match status" value="1"/>
</dbReference>
<dbReference type="RefSeq" id="WP_213348097.1">
    <property type="nucleotide sequence ID" value="NZ_JAEDAM010000002.1"/>
</dbReference>
<comment type="function">
    <text evidence="9">Catalyzes the reversible conversion of 2-phosphoglycerate (2-PG) into phosphoenolpyruvate (PEP). It is essential for the degradation of carbohydrates via glycolysis.</text>
</comment>
<dbReference type="InterPro" id="IPR020810">
    <property type="entry name" value="Enolase_C"/>
</dbReference>
<name>A0ABS5QKF1_9BACT</name>
<dbReference type="SMART" id="SM01193">
    <property type="entry name" value="Enolase_N"/>
    <property type="match status" value="1"/>
</dbReference>
<feature type="binding site" evidence="9">
    <location>
        <position position="387"/>
    </location>
    <ligand>
        <name>(2R)-2-phosphoglycerate</name>
        <dbReference type="ChEBI" id="CHEBI:58289"/>
    </ligand>
</feature>
<dbReference type="SUPFAM" id="SSF54826">
    <property type="entry name" value="Enolase N-terminal domain-like"/>
    <property type="match status" value="1"/>
</dbReference>
<dbReference type="SMART" id="SM01192">
    <property type="entry name" value="Enolase_C"/>
    <property type="match status" value="1"/>
</dbReference>
<feature type="active site" description="Proton acceptor" evidence="9">
    <location>
        <position position="336"/>
    </location>
</feature>
<comment type="caution">
    <text evidence="12">The sequence shown here is derived from an EMBL/GenBank/DDBJ whole genome shotgun (WGS) entry which is preliminary data.</text>
</comment>
<evidence type="ECO:0000256" key="3">
    <source>
        <dbReference type="ARBA" id="ARBA00012058"/>
    </source>
</evidence>
<dbReference type="HAMAP" id="MF_00318">
    <property type="entry name" value="Enolase"/>
    <property type="match status" value="1"/>
</dbReference>
<evidence type="ECO:0000256" key="7">
    <source>
        <dbReference type="ARBA" id="ARBA00023152"/>
    </source>
</evidence>
<evidence type="ECO:0000256" key="8">
    <source>
        <dbReference type="ARBA" id="ARBA00023239"/>
    </source>
</evidence>
<dbReference type="InterPro" id="IPR020811">
    <property type="entry name" value="Enolase_N"/>
</dbReference>
<dbReference type="Proteomes" id="UP000680365">
    <property type="component" value="Unassembled WGS sequence"/>
</dbReference>
<dbReference type="SFLD" id="SFLDF00002">
    <property type="entry name" value="enolase"/>
    <property type="match status" value="1"/>
</dbReference>
<evidence type="ECO:0000256" key="4">
    <source>
        <dbReference type="ARBA" id="ARBA00017068"/>
    </source>
</evidence>
<gene>
    <name evidence="9" type="primary">eno</name>
    <name evidence="12" type="ORF">VAMP_5n339</name>
</gene>
<evidence type="ECO:0000256" key="5">
    <source>
        <dbReference type="ARBA" id="ARBA00022525"/>
    </source>
</evidence>
<dbReference type="InterPro" id="IPR036849">
    <property type="entry name" value="Enolase-like_C_sf"/>
</dbReference>
<dbReference type="CDD" id="cd03313">
    <property type="entry name" value="enolase"/>
    <property type="match status" value="1"/>
</dbReference>
<feature type="domain" description="Enolase C-terminal TIM barrel" evidence="10">
    <location>
        <begin position="139"/>
        <end position="418"/>
    </location>
</feature>
<dbReference type="SFLD" id="SFLDS00001">
    <property type="entry name" value="Enolase"/>
    <property type="match status" value="1"/>
</dbReference>
<keyword evidence="9" id="KW-0963">Cytoplasm</keyword>
<feature type="binding site" evidence="9">
    <location>
        <position position="284"/>
    </location>
    <ligand>
        <name>Mg(2+)</name>
        <dbReference type="ChEBI" id="CHEBI:18420"/>
    </ligand>
</feature>
<dbReference type="SUPFAM" id="SSF51604">
    <property type="entry name" value="Enolase C-terminal domain-like"/>
    <property type="match status" value="1"/>
</dbReference>
<feature type="binding site" evidence="9">
    <location>
        <position position="311"/>
    </location>
    <ligand>
        <name>Mg(2+)</name>
        <dbReference type="ChEBI" id="CHEBI:18420"/>
    </ligand>
</feature>
<evidence type="ECO:0000256" key="9">
    <source>
        <dbReference type="HAMAP-Rule" id="MF_00318"/>
    </source>
</evidence>
<dbReference type="InterPro" id="IPR000941">
    <property type="entry name" value="Enolase"/>
</dbReference>
<dbReference type="Pfam" id="PF03952">
    <property type="entry name" value="Enolase_N"/>
    <property type="match status" value="1"/>
</dbReference>
<keyword evidence="13" id="KW-1185">Reference proteome</keyword>
<keyword evidence="9" id="KW-0479">Metal-binding</keyword>
<keyword evidence="5 9" id="KW-0964">Secreted</keyword>
<dbReference type="EC" id="4.2.1.11" evidence="3 9"/>
<dbReference type="PROSITE" id="PS00164">
    <property type="entry name" value="ENOLASE"/>
    <property type="match status" value="1"/>
</dbReference>
<feature type="domain" description="Enolase N-terminal" evidence="11">
    <location>
        <begin position="4"/>
        <end position="134"/>
    </location>
</feature>
<dbReference type="SFLD" id="SFLDG00178">
    <property type="entry name" value="enolase"/>
    <property type="match status" value="1"/>
</dbReference>
<comment type="cofactor">
    <cofactor evidence="9">
        <name>Mg(2+)</name>
        <dbReference type="ChEBI" id="CHEBI:18420"/>
    </cofactor>
    <text evidence="9">Binds a second Mg(2+) ion via substrate during catalysis.</text>
</comment>
<dbReference type="NCBIfam" id="TIGR01060">
    <property type="entry name" value="eno"/>
    <property type="match status" value="1"/>
</dbReference>
<proteinExistence type="inferred from homology"/>
<feature type="active site" description="Proton donor" evidence="9">
    <location>
        <position position="205"/>
    </location>
</feature>
<dbReference type="PANTHER" id="PTHR11902">
    <property type="entry name" value="ENOLASE"/>
    <property type="match status" value="1"/>
</dbReference>
<dbReference type="PIRSF" id="PIRSF001400">
    <property type="entry name" value="Enolase"/>
    <property type="match status" value="1"/>
</dbReference>
<dbReference type="EMBL" id="JAEDAM010000002">
    <property type="protein sequence ID" value="MBS8121509.1"/>
    <property type="molecule type" value="Genomic_DNA"/>
</dbReference>
<protein>
    <recommendedName>
        <fullName evidence="4 9">Enolase</fullName>
        <ecNumber evidence="3 9">4.2.1.11</ecNumber>
    </recommendedName>
    <alternativeName>
        <fullName evidence="9">2-phospho-D-glycerate hydro-lyase</fullName>
    </alternativeName>
    <alternativeName>
        <fullName evidence="9">2-phosphoglycerate dehydratase</fullName>
    </alternativeName>
</protein>
<feature type="binding site" evidence="9">
    <location>
        <position position="365"/>
    </location>
    <ligand>
        <name>(2R)-2-phosphoglycerate</name>
        <dbReference type="ChEBI" id="CHEBI:58289"/>
    </ligand>
</feature>
<feature type="binding site" evidence="9">
    <location>
        <position position="241"/>
    </location>
    <ligand>
        <name>Mg(2+)</name>
        <dbReference type="ChEBI" id="CHEBI:18420"/>
    </ligand>
</feature>
<feature type="binding site" evidence="9">
    <location>
        <position position="366"/>
    </location>
    <ligand>
        <name>(2R)-2-phosphoglycerate</name>
        <dbReference type="ChEBI" id="CHEBI:58289"/>
    </ligand>
</feature>
<evidence type="ECO:0000313" key="13">
    <source>
        <dbReference type="Proteomes" id="UP000680365"/>
    </source>
</evidence>
<dbReference type="Gene3D" id="3.20.20.120">
    <property type="entry name" value="Enolase-like C-terminal domain"/>
    <property type="match status" value="1"/>
</dbReference>
<reference evidence="12 13" key="1">
    <citation type="journal article" date="2021" name="Nat. Commun.">
        <title>Reductive evolution and unique predatory mode in the CPR bacterium Vampirococcus lugosii.</title>
        <authorList>
            <person name="Moreira D."/>
            <person name="Zivanovic Y."/>
            <person name="Lopez-Archilla A.I."/>
            <person name="Iniesto M."/>
            <person name="Lopez-Garcia P."/>
        </authorList>
    </citation>
    <scope>NUCLEOTIDE SEQUENCE [LARGE SCALE GENOMIC DNA]</scope>
    <source>
        <strain evidence="12">Chiprana</strain>
    </source>
</reference>
<comment type="similarity">
    <text evidence="2 9">Belongs to the enolase family.</text>
</comment>
<sequence length="418" mass="45963">MYKITNLLSREVLDSRGNPTVEVDIELSNKYLGKAIVPSGASTGIHEALELRDNDKNRYLGKGVLNAVSNINNIIKKELLNKEFINFEELDNFLIDLDGTENKNKLGANAILGVSMAFVCACAKQEDKKLFEFISNGKGKVLPIPLMNIINGGSHSNNNLDIQEFMIVPVGADNIKEAIRMGAEVFHNLKKILNEKGLSTGVGDEGGYAPNLESNENALEVIIQAINKAGYNTENIKIALDVAASEFYYDGIYKLKGEGIELDSKGLVNYYENLINKYPIISIEDGMDEDDFQGWKDLNNSIGDKIKLVGDDLFVTNINRLKTGIEQGLANSILIKLNQIGTVSETLNAINMAYKSGMSCIISHRSGETEDTFIADLSVAVNSGYIKTGSLSRTDRIAKYNQLLRIEEELGSKSKYGN</sequence>
<dbReference type="PRINTS" id="PR00148">
    <property type="entry name" value="ENOLASE"/>
</dbReference>